<dbReference type="HOGENOM" id="CLU_2050551_0_0_1"/>
<dbReference type="AlphaFoldDB" id="A0A0C9ZY11"/>
<organism evidence="1 2">
    <name type="scientific">Pisolithus microcarpus 441</name>
    <dbReference type="NCBI Taxonomy" id="765257"/>
    <lineage>
        <taxon>Eukaryota</taxon>
        <taxon>Fungi</taxon>
        <taxon>Dikarya</taxon>
        <taxon>Basidiomycota</taxon>
        <taxon>Agaricomycotina</taxon>
        <taxon>Agaricomycetes</taxon>
        <taxon>Agaricomycetidae</taxon>
        <taxon>Boletales</taxon>
        <taxon>Sclerodermatineae</taxon>
        <taxon>Pisolithaceae</taxon>
        <taxon>Pisolithus</taxon>
    </lineage>
</organism>
<proteinExistence type="predicted"/>
<reference evidence="1 2" key="1">
    <citation type="submission" date="2014-04" db="EMBL/GenBank/DDBJ databases">
        <authorList>
            <consortium name="DOE Joint Genome Institute"/>
            <person name="Kuo A."/>
            <person name="Kohler A."/>
            <person name="Costa M.D."/>
            <person name="Nagy L.G."/>
            <person name="Floudas D."/>
            <person name="Copeland A."/>
            <person name="Barry K.W."/>
            <person name="Cichocki N."/>
            <person name="Veneault-Fourrey C."/>
            <person name="LaButti K."/>
            <person name="Lindquist E.A."/>
            <person name="Lipzen A."/>
            <person name="Lundell T."/>
            <person name="Morin E."/>
            <person name="Murat C."/>
            <person name="Sun H."/>
            <person name="Tunlid A."/>
            <person name="Henrissat B."/>
            <person name="Grigoriev I.V."/>
            <person name="Hibbett D.S."/>
            <person name="Martin F."/>
            <person name="Nordberg H.P."/>
            <person name="Cantor M.N."/>
            <person name="Hua S.X."/>
        </authorList>
    </citation>
    <scope>NUCLEOTIDE SEQUENCE [LARGE SCALE GENOMIC DNA]</scope>
    <source>
        <strain evidence="1 2">441</strain>
    </source>
</reference>
<evidence type="ECO:0000313" key="1">
    <source>
        <dbReference type="EMBL" id="KIK24548.1"/>
    </source>
</evidence>
<dbReference type="Proteomes" id="UP000054018">
    <property type="component" value="Unassembled WGS sequence"/>
</dbReference>
<gene>
    <name evidence="1" type="ORF">PISMIDRAFT_678160</name>
</gene>
<reference evidence="2" key="2">
    <citation type="submission" date="2015-01" db="EMBL/GenBank/DDBJ databases">
        <title>Evolutionary Origins and Diversification of the Mycorrhizal Mutualists.</title>
        <authorList>
            <consortium name="DOE Joint Genome Institute"/>
            <consortium name="Mycorrhizal Genomics Consortium"/>
            <person name="Kohler A."/>
            <person name="Kuo A."/>
            <person name="Nagy L.G."/>
            <person name="Floudas D."/>
            <person name="Copeland A."/>
            <person name="Barry K.W."/>
            <person name="Cichocki N."/>
            <person name="Veneault-Fourrey C."/>
            <person name="LaButti K."/>
            <person name="Lindquist E.A."/>
            <person name="Lipzen A."/>
            <person name="Lundell T."/>
            <person name="Morin E."/>
            <person name="Murat C."/>
            <person name="Riley R."/>
            <person name="Ohm R."/>
            <person name="Sun H."/>
            <person name="Tunlid A."/>
            <person name="Henrissat B."/>
            <person name="Grigoriev I.V."/>
            <person name="Hibbett D.S."/>
            <person name="Martin F."/>
        </authorList>
    </citation>
    <scope>NUCLEOTIDE SEQUENCE [LARGE SCALE GENOMIC DNA]</scope>
    <source>
        <strain evidence="2">441</strain>
    </source>
</reference>
<sequence>MDHVGVVAFGVDICRWTQLKLDQVQGSHPQTAVHAPCVAAIFVCPSIVNPISQCKGWKSISSNGDGLTGPSGTIRGMSNMRFPQNDRIVLETKEATTSLFCLRSMTKVTDWPKQALSLST</sequence>
<evidence type="ECO:0000313" key="2">
    <source>
        <dbReference type="Proteomes" id="UP000054018"/>
    </source>
</evidence>
<keyword evidence="2" id="KW-1185">Reference proteome</keyword>
<protein>
    <submittedName>
        <fullName evidence="1">Uncharacterized protein</fullName>
    </submittedName>
</protein>
<accession>A0A0C9ZY11</accession>
<dbReference type="EMBL" id="KN833715">
    <property type="protein sequence ID" value="KIK24548.1"/>
    <property type="molecule type" value="Genomic_DNA"/>
</dbReference>
<name>A0A0C9ZY11_9AGAM</name>